<name>A0AAN9E9T3_CROPI</name>
<dbReference type="Proteomes" id="UP001372338">
    <property type="component" value="Unassembled WGS sequence"/>
</dbReference>
<evidence type="ECO:0000313" key="2">
    <source>
        <dbReference type="EMBL" id="KAK7251809.1"/>
    </source>
</evidence>
<proteinExistence type="predicted"/>
<accession>A0AAN9E9T3</accession>
<evidence type="ECO:0000256" key="1">
    <source>
        <dbReference type="SAM" id="Phobius"/>
    </source>
</evidence>
<gene>
    <name evidence="2" type="ORF">RIF29_35348</name>
</gene>
<keyword evidence="1" id="KW-1133">Transmembrane helix</keyword>
<dbReference type="EMBL" id="JAYWIO010000007">
    <property type="protein sequence ID" value="KAK7251809.1"/>
    <property type="molecule type" value="Genomic_DNA"/>
</dbReference>
<evidence type="ECO:0000313" key="3">
    <source>
        <dbReference type="Proteomes" id="UP001372338"/>
    </source>
</evidence>
<keyword evidence="3" id="KW-1185">Reference proteome</keyword>
<keyword evidence="1" id="KW-0812">Transmembrane</keyword>
<keyword evidence="1" id="KW-0472">Membrane</keyword>
<feature type="transmembrane region" description="Helical" evidence="1">
    <location>
        <begin position="30"/>
        <end position="53"/>
    </location>
</feature>
<comment type="caution">
    <text evidence="2">The sequence shown here is derived from an EMBL/GenBank/DDBJ whole genome shotgun (WGS) entry which is preliminary data.</text>
</comment>
<sequence length="69" mass="7449">MNSSSNIDSLSISSLILISNGSRPLKALRWDALGCIANSLFVFMLVQGFTFAANSRKAGLLSRAFVNRV</sequence>
<protein>
    <submittedName>
        <fullName evidence="2">Uncharacterized protein</fullName>
    </submittedName>
</protein>
<organism evidence="2 3">
    <name type="scientific">Crotalaria pallida</name>
    <name type="common">Smooth rattlebox</name>
    <name type="synonym">Crotalaria striata</name>
    <dbReference type="NCBI Taxonomy" id="3830"/>
    <lineage>
        <taxon>Eukaryota</taxon>
        <taxon>Viridiplantae</taxon>
        <taxon>Streptophyta</taxon>
        <taxon>Embryophyta</taxon>
        <taxon>Tracheophyta</taxon>
        <taxon>Spermatophyta</taxon>
        <taxon>Magnoliopsida</taxon>
        <taxon>eudicotyledons</taxon>
        <taxon>Gunneridae</taxon>
        <taxon>Pentapetalae</taxon>
        <taxon>rosids</taxon>
        <taxon>fabids</taxon>
        <taxon>Fabales</taxon>
        <taxon>Fabaceae</taxon>
        <taxon>Papilionoideae</taxon>
        <taxon>50 kb inversion clade</taxon>
        <taxon>genistoids sensu lato</taxon>
        <taxon>core genistoids</taxon>
        <taxon>Crotalarieae</taxon>
        <taxon>Crotalaria</taxon>
    </lineage>
</organism>
<dbReference type="AlphaFoldDB" id="A0AAN9E9T3"/>
<reference evidence="2 3" key="1">
    <citation type="submission" date="2024-01" db="EMBL/GenBank/DDBJ databases">
        <title>The genomes of 5 underutilized Papilionoideae crops provide insights into root nodulation and disease resistanc.</title>
        <authorList>
            <person name="Yuan L."/>
        </authorList>
    </citation>
    <scope>NUCLEOTIDE SEQUENCE [LARGE SCALE GENOMIC DNA]</scope>
    <source>
        <strain evidence="2">ZHUSHIDOU_FW_LH</strain>
        <tissue evidence="2">Leaf</tissue>
    </source>
</reference>